<dbReference type="Proteomes" id="UP000095284">
    <property type="component" value="Unplaced"/>
</dbReference>
<reference evidence="3" key="1">
    <citation type="submission" date="2016-11" db="UniProtKB">
        <authorList>
            <consortium name="WormBaseParasite"/>
        </authorList>
    </citation>
    <scope>IDENTIFICATION</scope>
</reference>
<feature type="compositionally biased region" description="Acidic residues" evidence="1">
    <location>
        <begin position="18"/>
        <end position="28"/>
    </location>
</feature>
<feature type="compositionally biased region" description="Polar residues" evidence="1">
    <location>
        <begin position="643"/>
        <end position="653"/>
    </location>
</feature>
<feature type="compositionally biased region" description="Acidic residues" evidence="1">
    <location>
        <begin position="400"/>
        <end position="409"/>
    </location>
</feature>
<protein>
    <submittedName>
        <fullName evidence="3">Zgc:113210</fullName>
    </submittedName>
</protein>
<evidence type="ECO:0000256" key="1">
    <source>
        <dbReference type="SAM" id="MobiDB-lite"/>
    </source>
</evidence>
<feature type="compositionally biased region" description="Acidic residues" evidence="1">
    <location>
        <begin position="143"/>
        <end position="156"/>
    </location>
</feature>
<dbReference type="WBParaSite" id="BXY_1177800.1">
    <property type="protein sequence ID" value="BXY_1177800.1"/>
    <property type="gene ID" value="BXY_1177800"/>
</dbReference>
<evidence type="ECO:0000313" key="2">
    <source>
        <dbReference type="Proteomes" id="UP000095284"/>
    </source>
</evidence>
<feature type="region of interest" description="Disordered" evidence="1">
    <location>
        <begin position="400"/>
        <end position="434"/>
    </location>
</feature>
<feature type="compositionally biased region" description="Acidic residues" evidence="1">
    <location>
        <begin position="193"/>
        <end position="203"/>
    </location>
</feature>
<feature type="region of interest" description="Disordered" evidence="1">
    <location>
        <begin position="132"/>
        <end position="248"/>
    </location>
</feature>
<name>A0A1I7SFG6_BURXY</name>
<sequence length="707" mass="80157">MEIACKYGGAGSEQSPMEIDDFEDPIDDDPLDEDENNRINLSLSYNVTVSSAICEALAPYIKQMKFGRDKETARLWDVVVQKVADQFPHLSEEQKSKRRIRSLFKDIRKRALQRKADGKPLTEHQEIACMYGGGGTEKNQPEFDMEDPLEDEPLEEGEIRCNSPKPKKLKVSSDLLRHFGSSESPVTSNVKDEDLEEDPENGLDDAPSRMGSAEAAGRWGREDSEENEDDLGSFSSFEPEFRDDTASPNETVSIIQSLTVFSLFQRDRMVLRALGHRLDEQHLRIPCEDRQDLPKSPAYNNTWTAAICEAMEPFVTKMKCGKDEETDRLWGLIAQKVAKQFPELQAEKKLKRRLQTIFRNFRTRALARKALGRALTDHQEIACLYGGEGAEKTQLEFAAEDDPMEEDEQGQTRSHSCPRRPSEARQTSPKSHEFMPSLSTAVCEAIEPYVAKMKFGRDKETDRLWDVVLKKVAEKFPNISMTYQSKRRIRSLFHNIRIRAIGKRARGQPLTVHQEIACRYGAEVGEQNQMELDLEDPMDDSLLDEAEMSSNNTHETEIIKVSTDNRYHGPSKAPLIYIVKKKNQPKSRLDSDASDRSQITLNSLVESAKAPAEPAGMLAGKEGEKRQDEPGPSSSLEPECRTDTASLTEANSSQSAKSLPLSQWLKIVDFCQRANQDFYLEGNHLVFTDRSRREKVLRIPMDRVCLE</sequence>
<feature type="region of interest" description="Disordered" evidence="1">
    <location>
        <begin position="1"/>
        <end position="28"/>
    </location>
</feature>
<organism evidence="2 3">
    <name type="scientific">Bursaphelenchus xylophilus</name>
    <name type="common">Pinewood nematode worm</name>
    <name type="synonym">Aphelenchoides xylophilus</name>
    <dbReference type="NCBI Taxonomy" id="6326"/>
    <lineage>
        <taxon>Eukaryota</taxon>
        <taxon>Metazoa</taxon>
        <taxon>Ecdysozoa</taxon>
        <taxon>Nematoda</taxon>
        <taxon>Chromadorea</taxon>
        <taxon>Rhabditida</taxon>
        <taxon>Tylenchina</taxon>
        <taxon>Tylenchomorpha</taxon>
        <taxon>Aphelenchoidea</taxon>
        <taxon>Aphelenchoididae</taxon>
        <taxon>Bursaphelenchus</taxon>
    </lineage>
</organism>
<evidence type="ECO:0000313" key="3">
    <source>
        <dbReference type="WBParaSite" id="BXY_1177800.1"/>
    </source>
</evidence>
<proteinExistence type="predicted"/>
<feature type="region of interest" description="Disordered" evidence="1">
    <location>
        <begin position="604"/>
        <end position="653"/>
    </location>
</feature>
<dbReference type="AlphaFoldDB" id="A0A1I7SFG6"/>
<accession>A0A1I7SFG6</accession>